<evidence type="ECO:0000313" key="3">
    <source>
        <dbReference type="Proteomes" id="UP000324629"/>
    </source>
</evidence>
<organism evidence="2 3">
    <name type="scientific">Paragonimus westermani</name>
    <dbReference type="NCBI Taxonomy" id="34504"/>
    <lineage>
        <taxon>Eukaryota</taxon>
        <taxon>Metazoa</taxon>
        <taxon>Spiralia</taxon>
        <taxon>Lophotrochozoa</taxon>
        <taxon>Platyhelminthes</taxon>
        <taxon>Trematoda</taxon>
        <taxon>Digenea</taxon>
        <taxon>Plagiorchiida</taxon>
        <taxon>Troglotremata</taxon>
        <taxon>Troglotrematidae</taxon>
        <taxon>Paragonimus</taxon>
    </lineage>
</organism>
<accession>A0A5J4NNV7</accession>
<sequence length="92" mass="10263">MPPDRNDPVDRTDGEITVQEEDKQLEVDFHESEQPGSLFGLQKSELKELLLRCTLNVQFMFSGELYRQSDGVAMGSSIGPLLADAFMGKLES</sequence>
<proteinExistence type="predicted"/>
<comment type="caution">
    <text evidence="2">The sequence shown here is derived from an EMBL/GenBank/DDBJ whole genome shotgun (WGS) entry which is preliminary data.</text>
</comment>
<evidence type="ECO:0000313" key="2">
    <source>
        <dbReference type="EMBL" id="KAA3677253.1"/>
    </source>
</evidence>
<evidence type="ECO:0000259" key="1">
    <source>
        <dbReference type="PROSITE" id="PS50878"/>
    </source>
</evidence>
<protein>
    <recommendedName>
        <fullName evidence="1">Reverse transcriptase domain-containing protein</fullName>
    </recommendedName>
</protein>
<reference evidence="2 3" key="1">
    <citation type="journal article" date="2019" name="Gigascience">
        <title>Whole-genome sequence of the oriental lung fluke Paragonimus westermani.</title>
        <authorList>
            <person name="Oey H."/>
            <person name="Zakrzewski M."/>
            <person name="Narain K."/>
            <person name="Devi K.R."/>
            <person name="Agatsuma T."/>
            <person name="Nawaratna S."/>
            <person name="Gobert G.N."/>
            <person name="Jones M.K."/>
            <person name="Ragan M.A."/>
            <person name="McManus D.P."/>
            <person name="Krause L."/>
        </authorList>
    </citation>
    <scope>NUCLEOTIDE SEQUENCE [LARGE SCALE GENOMIC DNA]</scope>
    <source>
        <strain evidence="2 3">IND2009</strain>
    </source>
</reference>
<dbReference type="Proteomes" id="UP000324629">
    <property type="component" value="Unassembled WGS sequence"/>
</dbReference>
<keyword evidence="3" id="KW-1185">Reference proteome</keyword>
<dbReference type="InterPro" id="IPR000477">
    <property type="entry name" value="RT_dom"/>
</dbReference>
<gene>
    <name evidence="2" type="ORF">DEA37_0009321</name>
</gene>
<feature type="domain" description="Reverse transcriptase" evidence="1">
    <location>
        <begin position="1"/>
        <end position="92"/>
    </location>
</feature>
<dbReference type="EMBL" id="QNGE01001589">
    <property type="protein sequence ID" value="KAA3677253.1"/>
    <property type="molecule type" value="Genomic_DNA"/>
</dbReference>
<dbReference type="AlphaFoldDB" id="A0A5J4NNV7"/>
<name>A0A5J4NNV7_9TREM</name>
<dbReference type="PROSITE" id="PS50878">
    <property type="entry name" value="RT_POL"/>
    <property type="match status" value="1"/>
</dbReference>